<dbReference type="Proteomes" id="UP000541444">
    <property type="component" value="Unassembled WGS sequence"/>
</dbReference>
<dbReference type="AlphaFoldDB" id="A0A7J7PBA6"/>
<feature type="compositionally biased region" description="Polar residues" evidence="1">
    <location>
        <begin position="118"/>
        <end position="133"/>
    </location>
</feature>
<accession>A0A7J7PBA6</accession>
<dbReference type="EMBL" id="JACGCM010000049">
    <property type="protein sequence ID" value="KAF6176731.1"/>
    <property type="molecule type" value="Genomic_DNA"/>
</dbReference>
<gene>
    <name evidence="2" type="ORF">GIB67_031542</name>
</gene>
<comment type="caution">
    <text evidence="2">The sequence shown here is derived from an EMBL/GenBank/DDBJ whole genome shotgun (WGS) entry which is preliminary data.</text>
</comment>
<keyword evidence="3" id="KW-1185">Reference proteome</keyword>
<sequence length="183" mass="20606">MTNNNSPVFPISSEPHHFSDYGFVPQINYFQVLEEARKQKCESLRPIEALHFKLQKPAGKVENTKKKKWWRNALLFWRRKGSSSSSDIKTENGDYIRNNRGGHYGSGTVSGPVYITESRSGSGTPCRTSSRPTSGPLLVSETGLELGLPPYMCLTEFNLEQQQQQQQHRVSTSVVATPIYLVT</sequence>
<feature type="region of interest" description="Disordered" evidence="1">
    <location>
        <begin position="118"/>
        <end position="138"/>
    </location>
</feature>
<reference evidence="2 3" key="1">
    <citation type="journal article" date="2020" name="IScience">
        <title>Genome Sequencing of the Endangered Kingdonia uniflora (Circaeasteraceae, Ranunculales) Reveals Potential Mechanisms of Evolutionary Specialization.</title>
        <authorList>
            <person name="Sun Y."/>
            <person name="Deng T."/>
            <person name="Zhang A."/>
            <person name="Moore M.J."/>
            <person name="Landis J.B."/>
            <person name="Lin N."/>
            <person name="Zhang H."/>
            <person name="Zhang X."/>
            <person name="Huang J."/>
            <person name="Zhang X."/>
            <person name="Sun H."/>
            <person name="Wang H."/>
        </authorList>
    </citation>
    <scope>NUCLEOTIDE SEQUENCE [LARGE SCALE GENOMIC DNA]</scope>
    <source>
        <strain evidence="2">TB1705</strain>
        <tissue evidence="2">Leaf</tissue>
    </source>
</reference>
<dbReference type="OrthoDB" id="1913474at2759"/>
<protein>
    <submittedName>
        <fullName evidence="2">Uncharacterized protein</fullName>
    </submittedName>
</protein>
<evidence type="ECO:0000256" key="1">
    <source>
        <dbReference type="SAM" id="MobiDB-lite"/>
    </source>
</evidence>
<evidence type="ECO:0000313" key="3">
    <source>
        <dbReference type="Proteomes" id="UP000541444"/>
    </source>
</evidence>
<proteinExistence type="predicted"/>
<evidence type="ECO:0000313" key="2">
    <source>
        <dbReference type="EMBL" id="KAF6176731.1"/>
    </source>
</evidence>
<name>A0A7J7PBA6_9MAGN</name>
<dbReference type="PANTHER" id="PTHR35488">
    <property type="entry name" value="OS05G0358900 PROTEIN-RELATED"/>
    <property type="match status" value="1"/>
</dbReference>
<dbReference type="PANTHER" id="PTHR35488:SF2">
    <property type="entry name" value="OS05G0358900 PROTEIN"/>
    <property type="match status" value="1"/>
</dbReference>
<organism evidence="2 3">
    <name type="scientific">Kingdonia uniflora</name>
    <dbReference type="NCBI Taxonomy" id="39325"/>
    <lineage>
        <taxon>Eukaryota</taxon>
        <taxon>Viridiplantae</taxon>
        <taxon>Streptophyta</taxon>
        <taxon>Embryophyta</taxon>
        <taxon>Tracheophyta</taxon>
        <taxon>Spermatophyta</taxon>
        <taxon>Magnoliopsida</taxon>
        <taxon>Ranunculales</taxon>
        <taxon>Circaeasteraceae</taxon>
        <taxon>Kingdonia</taxon>
    </lineage>
</organism>